<evidence type="ECO:0000313" key="3">
    <source>
        <dbReference type="Proteomes" id="UP000007431"/>
    </source>
</evidence>
<feature type="compositionally biased region" description="Low complexity" evidence="1">
    <location>
        <begin position="413"/>
        <end position="481"/>
    </location>
</feature>
<feature type="non-terminal residue" evidence="2">
    <location>
        <position position="534"/>
    </location>
</feature>
<dbReference type="KEGG" id="scm:SCHCO_02322286"/>
<dbReference type="GeneID" id="9592550"/>
<feature type="compositionally biased region" description="Acidic residues" evidence="1">
    <location>
        <begin position="290"/>
        <end position="306"/>
    </location>
</feature>
<dbReference type="InParanoid" id="D8Q7C0"/>
<feature type="compositionally biased region" description="Basic and acidic residues" evidence="1">
    <location>
        <begin position="275"/>
        <end position="288"/>
    </location>
</feature>
<proteinExistence type="predicted"/>
<evidence type="ECO:0000256" key="1">
    <source>
        <dbReference type="SAM" id="MobiDB-lite"/>
    </source>
</evidence>
<dbReference type="OrthoDB" id="10538399at2759"/>
<gene>
    <name evidence="2" type="ORF">SCHCODRAFT_109696</name>
</gene>
<dbReference type="VEuPathDB" id="FungiDB:SCHCODRAFT_02322286"/>
<organism evidence="3">
    <name type="scientific">Schizophyllum commune (strain H4-8 / FGSC 9210)</name>
    <name type="common">Split gill fungus</name>
    <dbReference type="NCBI Taxonomy" id="578458"/>
    <lineage>
        <taxon>Eukaryota</taxon>
        <taxon>Fungi</taxon>
        <taxon>Dikarya</taxon>
        <taxon>Basidiomycota</taxon>
        <taxon>Agaricomycotina</taxon>
        <taxon>Agaricomycetes</taxon>
        <taxon>Agaricomycetidae</taxon>
        <taxon>Agaricales</taxon>
        <taxon>Schizophyllaceae</taxon>
        <taxon>Schizophyllum</taxon>
    </lineage>
</organism>
<protein>
    <submittedName>
        <fullName evidence="2">Uncharacterized protein</fullName>
    </submittedName>
</protein>
<sequence length="534" mass="55458">MSSSNNANSIAQGNASAINGTAALAANANAFAPAVDAAADIDTPLNTSEAGNNKSEQPFQDAFLKALKTAVEGANHFVNSDKSANFPEARLLCSAVENMPGQTDAGADEVPEAMDDLSKHIIQSLRDGAFTIQELFPLQPGEVEPQPKANEEKFPLWPAMVHKSFNIQDVSQRYVPVSAMPVIDPALPYAFHIDRDGVEMPIDFPFTLSFEPKNKKHKSMCVEVDVEEEVVPAAAASTEVEMEEVPATRGTDDADDAAPRCDTRLATGGKGKGTGGKDKGKGKTRAEPEPASDSELSELTESETDELSSLSELTESEDEEPAPKPAGRHAKKPAAKPAKVAPKAPKAAAPRATKAATTKATKAATPKETKAPAPRATRAAAPRLVKAAPKKAAEPAPKQAPKPRGMQAKGKEPAAAPRATRGAAATSRLIQSTAASKARATAATSKAAGATKAKAAPAPKATKAPAASKPTAAPRAPSRAAAGKRKRDDDDEDAAPVAQRRIAAAARVSPPAAPAVRAQAGHNLRRTKAVSYKV</sequence>
<dbReference type="Proteomes" id="UP000007431">
    <property type="component" value="Unassembled WGS sequence"/>
</dbReference>
<evidence type="ECO:0000313" key="2">
    <source>
        <dbReference type="EMBL" id="EFI96002.1"/>
    </source>
</evidence>
<feature type="compositionally biased region" description="Low complexity" evidence="1">
    <location>
        <begin position="335"/>
        <end position="364"/>
    </location>
</feature>
<feature type="compositionally biased region" description="Low complexity" evidence="1">
    <location>
        <begin position="495"/>
        <end position="520"/>
    </location>
</feature>
<feature type="compositionally biased region" description="Low complexity" evidence="1">
    <location>
        <begin position="371"/>
        <end position="387"/>
    </location>
</feature>
<reference evidence="2 3" key="1">
    <citation type="journal article" date="2010" name="Nat. Biotechnol.">
        <title>Genome sequence of the model mushroom Schizophyllum commune.</title>
        <authorList>
            <person name="Ohm R.A."/>
            <person name="de Jong J.F."/>
            <person name="Lugones L.G."/>
            <person name="Aerts A."/>
            <person name="Kothe E."/>
            <person name="Stajich J.E."/>
            <person name="de Vries R.P."/>
            <person name="Record E."/>
            <person name="Levasseur A."/>
            <person name="Baker S.E."/>
            <person name="Bartholomew K.A."/>
            <person name="Coutinho P.M."/>
            <person name="Erdmann S."/>
            <person name="Fowler T.J."/>
            <person name="Gathman A.C."/>
            <person name="Lombard V."/>
            <person name="Henrissat B."/>
            <person name="Knabe N."/>
            <person name="Kuees U."/>
            <person name="Lilly W.W."/>
            <person name="Lindquist E."/>
            <person name="Lucas S."/>
            <person name="Magnuson J.K."/>
            <person name="Piumi F."/>
            <person name="Raudaskoski M."/>
            <person name="Salamov A."/>
            <person name="Schmutz J."/>
            <person name="Schwarze F.W.M.R."/>
            <person name="vanKuyk P.A."/>
            <person name="Horton J.S."/>
            <person name="Grigoriev I.V."/>
            <person name="Woesten H.A.B."/>
        </authorList>
    </citation>
    <scope>NUCLEOTIDE SEQUENCE [LARGE SCALE GENOMIC DNA]</scope>
    <source>
        <strain evidence="3">H4-8 / FGSC 9210</strain>
    </source>
</reference>
<keyword evidence="3" id="KW-1185">Reference proteome</keyword>
<dbReference type="HOGENOM" id="CLU_510134_0_0_1"/>
<dbReference type="OMA" id="PSEKHEH"/>
<accession>D8Q7C0</accession>
<name>D8Q7C0_SCHCM</name>
<dbReference type="AlphaFoldDB" id="D8Q7C0"/>
<dbReference type="EMBL" id="GL377307">
    <property type="protein sequence ID" value="EFI96002.1"/>
    <property type="molecule type" value="Genomic_DNA"/>
</dbReference>
<feature type="region of interest" description="Disordered" evidence="1">
    <location>
        <begin position="233"/>
        <end position="534"/>
    </location>
</feature>
<feature type="compositionally biased region" description="Low complexity" evidence="1">
    <location>
        <begin position="394"/>
        <end position="403"/>
    </location>
</feature>
<dbReference type="RefSeq" id="XP_003030905.1">
    <property type="nucleotide sequence ID" value="XM_003030859.1"/>
</dbReference>